<dbReference type="InterPro" id="IPR011701">
    <property type="entry name" value="MFS"/>
</dbReference>
<feature type="transmembrane region" description="Helical" evidence="4">
    <location>
        <begin position="306"/>
        <end position="328"/>
    </location>
</feature>
<keyword evidence="1 4" id="KW-0812">Transmembrane</keyword>
<evidence type="ECO:0000256" key="1">
    <source>
        <dbReference type="ARBA" id="ARBA00022692"/>
    </source>
</evidence>
<evidence type="ECO:0000259" key="5">
    <source>
        <dbReference type="PROSITE" id="PS50850"/>
    </source>
</evidence>
<reference evidence="6 7" key="1">
    <citation type="submission" date="2018-04" db="EMBL/GenBank/DDBJ databases">
        <title>Genomic Encyclopedia of Archaeal and Bacterial Type Strains, Phase II (KMG-II): from individual species to whole genera.</title>
        <authorList>
            <person name="Goeker M."/>
        </authorList>
    </citation>
    <scope>NUCLEOTIDE SEQUENCE [LARGE SCALE GENOMIC DNA]</scope>
    <source>
        <strain evidence="6 7">DSM 23082</strain>
    </source>
</reference>
<dbReference type="SUPFAM" id="SSF103473">
    <property type="entry name" value="MFS general substrate transporter"/>
    <property type="match status" value="1"/>
</dbReference>
<evidence type="ECO:0000256" key="2">
    <source>
        <dbReference type="ARBA" id="ARBA00022989"/>
    </source>
</evidence>
<feature type="transmembrane region" description="Helical" evidence="4">
    <location>
        <begin position="45"/>
        <end position="66"/>
    </location>
</feature>
<feature type="transmembrane region" description="Helical" evidence="4">
    <location>
        <begin position="369"/>
        <end position="387"/>
    </location>
</feature>
<dbReference type="InterPro" id="IPR020846">
    <property type="entry name" value="MFS_dom"/>
</dbReference>
<sequence>MKPAARILPVIVLAQFCCTSLWFAGNAVMPDLVSEFGLDADALGHLTSAVQFGFILGTLSFAFLTISDRFSPSKVFFFCAMLGAVFNAGILLDNNSFFSLMSFRFLTGFSLAGIYPVGMKIASDYFDKGLGRSLGYLVGALVLGTAFPHLLKEISGNIDLEWRWVIYFTCALAFSGGFLILWLVPNGPYRSGLQKPDLSLIFKIFKNADFRSAAFGYFGHMWELYAFWAFVPVILGFYKQIHPAADFSIPFISFLVIGLGGLACVLGGYISEKNGVRRTAGGALFLSGICCLISPLIFYANSEILLIGFLIFWGLVVIADSPLFSTLVAKTASANSRGTALTIVNCIGFSITIFSIQLLNMLIKHITPNLIFTVLAIGPAFGLIALFRRRNTSTANS</sequence>
<dbReference type="GO" id="GO:0022857">
    <property type="term" value="F:transmembrane transporter activity"/>
    <property type="evidence" value="ECO:0007669"/>
    <property type="project" value="InterPro"/>
</dbReference>
<dbReference type="Pfam" id="PF07690">
    <property type="entry name" value="MFS_1"/>
    <property type="match status" value="1"/>
</dbReference>
<dbReference type="GO" id="GO:0005886">
    <property type="term" value="C:plasma membrane"/>
    <property type="evidence" value="ECO:0007669"/>
    <property type="project" value="TreeGrafter"/>
</dbReference>
<dbReference type="RefSeq" id="WP_108172726.1">
    <property type="nucleotide sequence ID" value="NZ_QBKQ01000003.1"/>
</dbReference>
<name>A0A2T6AF45_9FLAO</name>
<dbReference type="PROSITE" id="PS50850">
    <property type="entry name" value="MFS"/>
    <property type="match status" value="1"/>
</dbReference>
<dbReference type="PANTHER" id="PTHR23521">
    <property type="entry name" value="TRANSPORTER MFS SUPERFAMILY"/>
    <property type="match status" value="1"/>
</dbReference>
<dbReference type="EMBL" id="QBKQ01000003">
    <property type="protein sequence ID" value="PTX42438.1"/>
    <property type="molecule type" value="Genomic_DNA"/>
</dbReference>
<feature type="transmembrane region" description="Helical" evidence="4">
    <location>
        <begin position="282"/>
        <end position="300"/>
    </location>
</feature>
<feature type="transmembrane region" description="Helical" evidence="4">
    <location>
        <begin position="247"/>
        <end position="270"/>
    </location>
</feature>
<feature type="transmembrane region" description="Helical" evidence="4">
    <location>
        <begin position="224"/>
        <end position="241"/>
    </location>
</feature>
<feature type="domain" description="Major facilitator superfamily (MFS) profile" evidence="5">
    <location>
        <begin position="1"/>
        <end position="394"/>
    </location>
</feature>
<protein>
    <submittedName>
        <fullName evidence="6">Putative MFS family arabinose efflux permease</fullName>
    </submittedName>
</protein>
<gene>
    <name evidence="6" type="ORF">C8P64_2867</name>
</gene>
<organism evidence="6 7">
    <name type="scientific">Christiangramia gaetbulicola</name>
    <dbReference type="NCBI Taxonomy" id="703340"/>
    <lineage>
        <taxon>Bacteria</taxon>
        <taxon>Pseudomonadati</taxon>
        <taxon>Bacteroidota</taxon>
        <taxon>Flavobacteriia</taxon>
        <taxon>Flavobacteriales</taxon>
        <taxon>Flavobacteriaceae</taxon>
        <taxon>Christiangramia</taxon>
    </lineage>
</organism>
<dbReference type="Proteomes" id="UP000244174">
    <property type="component" value="Unassembled WGS sequence"/>
</dbReference>
<dbReference type="InterPro" id="IPR036259">
    <property type="entry name" value="MFS_trans_sf"/>
</dbReference>
<keyword evidence="7" id="KW-1185">Reference proteome</keyword>
<evidence type="ECO:0000256" key="4">
    <source>
        <dbReference type="SAM" id="Phobius"/>
    </source>
</evidence>
<accession>A0A2T6AF45</accession>
<proteinExistence type="predicted"/>
<feature type="transmembrane region" description="Helical" evidence="4">
    <location>
        <begin position="98"/>
        <end position="118"/>
    </location>
</feature>
<evidence type="ECO:0000256" key="3">
    <source>
        <dbReference type="ARBA" id="ARBA00023136"/>
    </source>
</evidence>
<keyword evidence="3 4" id="KW-0472">Membrane</keyword>
<dbReference type="AlphaFoldDB" id="A0A2T6AF45"/>
<feature type="transmembrane region" description="Helical" evidence="4">
    <location>
        <begin position="75"/>
        <end position="92"/>
    </location>
</feature>
<dbReference type="Gene3D" id="1.20.1250.20">
    <property type="entry name" value="MFS general substrate transporter like domains"/>
    <property type="match status" value="1"/>
</dbReference>
<evidence type="ECO:0000313" key="7">
    <source>
        <dbReference type="Proteomes" id="UP000244174"/>
    </source>
</evidence>
<feature type="transmembrane region" description="Helical" evidence="4">
    <location>
        <begin position="340"/>
        <end position="363"/>
    </location>
</feature>
<keyword evidence="2 4" id="KW-1133">Transmembrane helix</keyword>
<evidence type="ECO:0000313" key="6">
    <source>
        <dbReference type="EMBL" id="PTX42438.1"/>
    </source>
</evidence>
<feature type="transmembrane region" description="Helical" evidence="4">
    <location>
        <begin position="162"/>
        <end position="184"/>
    </location>
</feature>
<comment type="caution">
    <text evidence="6">The sequence shown here is derived from an EMBL/GenBank/DDBJ whole genome shotgun (WGS) entry which is preliminary data.</text>
</comment>
<feature type="transmembrane region" description="Helical" evidence="4">
    <location>
        <begin position="130"/>
        <end position="150"/>
    </location>
</feature>
<dbReference type="PANTHER" id="PTHR23521:SF3">
    <property type="entry name" value="MFS TRANSPORTER"/>
    <property type="match status" value="1"/>
</dbReference>
<feature type="transmembrane region" description="Helical" evidence="4">
    <location>
        <begin position="7"/>
        <end position="25"/>
    </location>
</feature>
<dbReference type="OrthoDB" id="9781976at2"/>